<organism evidence="2">
    <name type="scientific">hydrothermal vent metagenome</name>
    <dbReference type="NCBI Taxonomy" id="652676"/>
    <lineage>
        <taxon>unclassified sequences</taxon>
        <taxon>metagenomes</taxon>
        <taxon>ecological metagenomes</taxon>
    </lineage>
</organism>
<feature type="compositionally biased region" description="Polar residues" evidence="1">
    <location>
        <begin position="311"/>
        <end position="320"/>
    </location>
</feature>
<sequence>MKIKKYRKHYFPAFAIFVLILSTGLNELSAQYSIKWLNVGSFHSPYSEGLVNREEEPWGNAPLMWPAIDFNSGNSRAQAFWMGATNFTDENGTTYPHKIAHIGPRSGGDIQFFAVEQSIAGRFDPEVIVDGAKSFEKYVYVNTIEPTMKADRAMTVTNNSRIGITTTAVMNAFSQEYHDDYHIIEYSFTNTGNVDGDEEIELSSGLTGVYFFFIHRYMVHDASSWIRGGGAPWGKFTMNDAVGDGHEDYDVDFRAQYAWAGLNPDNTSFSSIGGPMMFAHWGAAGWDTTGRLAAGQMVGRVTIHSPDTPGGSDSQDQPSTMGVMGSDDPNLTTDEYDPSSMQIQYDTYMASGRLYPHHADDIEPDGNFDTPTNAPNIFDGTYDEGGWSVIEGHGPYDIPFGSTVNIVVADAVGGLSMRAKYDIGKLYKAAGSESAMLSYNGSSMTKNQWALTAKDSLFKTFERAIANHAAGYNIPQPPYPPAKFEVTSGTDKITLSWETMSGGPLVTGWHLYRAKGSYSFPYIGGEAPLANHGGLGHELIASLAGDATSYEDATAARGENYYYFIQAVGNAAANDGSAMTPAGALKSNQHWTQTYLPASLKRAPGSGLEAVRVVPNPYHVQADTDVRYSDQDRLAFLDVPGNCTIKIYTQLGELVETIEHTDGSGDEYWDQTTSSRQVVASGLYIAHITDNVTDETAERKFIIIR</sequence>
<dbReference type="InterPro" id="IPR036116">
    <property type="entry name" value="FN3_sf"/>
</dbReference>
<gene>
    <name evidence="2" type="ORF">MGWOODY_Mmi527</name>
</gene>
<dbReference type="Gene3D" id="2.60.40.10">
    <property type="entry name" value="Immunoglobulins"/>
    <property type="match status" value="1"/>
</dbReference>
<dbReference type="Gene3D" id="2.60.40.4070">
    <property type="match status" value="1"/>
</dbReference>
<dbReference type="EMBL" id="FAXC01000052">
    <property type="protein sequence ID" value="CUV08381.1"/>
    <property type="molecule type" value="Genomic_DNA"/>
</dbReference>
<proteinExistence type="predicted"/>
<protein>
    <recommendedName>
        <fullName evidence="3">Fibronectin type-III domain-containing protein</fullName>
    </recommendedName>
</protein>
<dbReference type="InterPro" id="IPR013783">
    <property type="entry name" value="Ig-like_fold"/>
</dbReference>
<evidence type="ECO:0008006" key="3">
    <source>
        <dbReference type="Google" id="ProtNLM"/>
    </source>
</evidence>
<reference evidence="2" key="1">
    <citation type="submission" date="2015-10" db="EMBL/GenBank/DDBJ databases">
        <authorList>
            <person name="Gilbert D.G."/>
        </authorList>
    </citation>
    <scope>NUCLEOTIDE SEQUENCE</scope>
</reference>
<name>A0A170QBW0_9ZZZZ</name>
<dbReference type="AlphaFoldDB" id="A0A170QBW0"/>
<accession>A0A170QBW0</accession>
<feature type="region of interest" description="Disordered" evidence="1">
    <location>
        <begin position="303"/>
        <end position="334"/>
    </location>
</feature>
<dbReference type="SUPFAM" id="SSF49265">
    <property type="entry name" value="Fibronectin type III"/>
    <property type="match status" value="1"/>
</dbReference>
<evidence type="ECO:0000256" key="1">
    <source>
        <dbReference type="SAM" id="MobiDB-lite"/>
    </source>
</evidence>
<evidence type="ECO:0000313" key="2">
    <source>
        <dbReference type="EMBL" id="CUV08381.1"/>
    </source>
</evidence>